<accession>W0PI53</accession>
<dbReference type="NCBIfam" id="TIGR00520">
    <property type="entry name" value="asnASE_II"/>
    <property type="match status" value="1"/>
</dbReference>
<dbReference type="CDD" id="cd08964">
    <property type="entry name" value="L-asparaginase_II"/>
    <property type="match status" value="1"/>
</dbReference>
<keyword evidence="2" id="KW-0378">Hydrolase</keyword>
<dbReference type="InterPro" id="IPR036152">
    <property type="entry name" value="Asp/glu_Ase-like_sf"/>
</dbReference>
<dbReference type="InterPro" id="IPR027474">
    <property type="entry name" value="L-asparaginase_N"/>
</dbReference>
<organism evidence="7 8">
    <name type="scientific">Advenella mimigardefordensis (strain DSM 17166 / LMG 22922 / DPN7)</name>
    <dbReference type="NCBI Taxonomy" id="1247726"/>
    <lineage>
        <taxon>Bacteria</taxon>
        <taxon>Pseudomonadati</taxon>
        <taxon>Pseudomonadota</taxon>
        <taxon>Betaproteobacteria</taxon>
        <taxon>Burkholderiales</taxon>
        <taxon>Alcaligenaceae</taxon>
    </lineage>
</organism>
<evidence type="ECO:0000256" key="1">
    <source>
        <dbReference type="ARBA" id="ARBA00010518"/>
    </source>
</evidence>
<dbReference type="EMBL" id="CP003915">
    <property type="protein sequence ID" value="AHG64608.1"/>
    <property type="molecule type" value="Genomic_DNA"/>
</dbReference>
<reference evidence="7 8" key="1">
    <citation type="journal article" date="2014" name="Microbiology">
        <title>Unravelling the complete genome sequence of Advenella mimigardefordensis strain DPN7T and novel insights in the catabolism of the xenobiotic polythioester precursor 3,3'-dithiodipropionate.</title>
        <authorList>
            <person name="Wubbeler J.H."/>
            <person name="Hiessl S."/>
            <person name="Schuldes J."/>
            <person name="Thurmer A."/>
            <person name="Daniel R."/>
            <person name="Steinbuchel A."/>
        </authorList>
    </citation>
    <scope>NUCLEOTIDE SEQUENCE [LARGE SCALE GENOMIC DNA]</scope>
    <source>
        <strain evidence="8">DSM 17166 / LMG 22922 / DPN7</strain>
    </source>
</reference>
<dbReference type="InterPro" id="IPR004550">
    <property type="entry name" value="AsnASE_II"/>
</dbReference>
<dbReference type="PIRSF" id="PIRSF500176">
    <property type="entry name" value="L_ASNase"/>
    <property type="match status" value="1"/>
</dbReference>
<dbReference type="InterPro" id="IPR006034">
    <property type="entry name" value="Asparaginase/glutaminase-like"/>
</dbReference>
<comment type="similarity">
    <text evidence="1 4">Belongs to the asparaginase 1 family.</text>
</comment>
<name>W0PI53_ADVMD</name>
<dbReference type="OrthoDB" id="9788068at2"/>
<dbReference type="SMART" id="SM00870">
    <property type="entry name" value="Asparaginase"/>
    <property type="match status" value="1"/>
</dbReference>
<dbReference type="SUPFAM" id="SSF53774">
    <property type="entry name" value="Glutaminase/Asparaginase"/>
    <property type="match status" value="1"/>
</dbReference>
<dbReference type="PANTHER" id="PTHR11707:SF28">
    <property type="entry name" value="60 KDA LYSOPHOSPHOLIPASE"/>
    <property type="match status" value="1"/>
</dbReference>
<evidence type="ECO:0000259" key="5">
    <source>
        <dbReference type="Pfam" id="PF00710"/>
    </source>
</evidence>
<dbReference type="eggNOG" id="COG0252">
    <property type="taxonomic scope" value="Bacteria"/>
</dbReference>
<dbReference type="Gene3D" id="3.40.50.1170">
    <property type="entry name" value="L-asparaginase, N-terminal domain"/>
    <property type="match status" value="1"/>
</dbReference>
<dbReference type="PRINTS" id="PR00139">
    <property type="entry name" value="ASNGLNASE"/>
</dbReference>
<feature type="domain" description="Asparaginase/glutaminase C-terminal" evidence="6">
    <location>
        <begin position="247"/>
        <end position="355"/>
    </location>
</feature>
<dbReference type="HOGENOM" id="CLU_019134_1_2_4"/>
<keyword evidence="8" id="KW-1185">Reference proteome</keyword>
<dbReference type="Proteomes" id="UP000019095">
    <property type="component" value="Chromosome"/>
</dbReference>
<proteinExistence type="inferred from homology"/>
<evidence type="ECO:0000256" key="2">
    <source>
        <dbReference type="ARBA" id="ARBA00022801"/>
    </source>
</evidence>
<dbReference type="Gene3D" id="3.40.50.40">
    <property type="match status" value="1"/>
</dbReference>
<dbReference type="AlphaFoldDB" id="W0PI53"/>
<dbReference type="InterPro" id="IPR027473">
    <property type="entry name" value="L-asparaginase_C"/>
</dbReference>
<dbReference type="PANTHER" id="PTHR11707">
    <property type="entry name" value="L-ASPARAGINASE"/>
    <property type="match status" value="1"/>
</dbReference>
<sequence>MQKNSDINIVNAISPIGQQPEPSEVAAKPKIALIGAGGTISTRSTQGSLDLVNYMTDGVTMHVDELVQALPQVHAIADIVAVKFRAVSSTSIAFEEWKALTQTVDQIAATQPDVDGVVILHGTATMEETAYMLHLTCKVNIPIVLVGAQRPLSALSSDAPLNLLNAVRVAGHAQTRGMGVLVCLNDEIHAAREVTKASTARLHAFRSPDFGIIGQIDAGEVAFYRQPLRRWGPNSQFDIRDMKQLPRVDIAYAYAGDDGAVIRALVNTGAKGIVIAAFAGGRLSTAQTSACREAQHKGVVIVLSTRAGSGKAMIDAQLQSMGMVAADNLNPQKARILLALSLSQTNDPEQLKHIFASY</sequence>
<dbReference type="PROSITE" id="PS51732">
    <property type="entry name" value="ASN_GLN_ASE_3"/>
    <property type="match status" value="1"/>
</dbReference>
<evidence type="ECO:0000256" key="4">
    <source>
        <dbReference type="RuleBase" id="RU004456"/>
    </source>
</evidence>
<dbReference type="InterPro" id="IPR040919">
    <property type="entry name" value="Asparaginase_C"/>
</dbReference>
<dbReference type="KEGG" id="amim:MIM_c25380"/>
<dbReference type="PIRSF" id="PIRSF001220">
    <property type="entry name" value="L-ASNase_gatD"/>
    <property type="match status" value="1"/>
</dbReference>
<evidence type="ECO:0000256" key="3">
    <source>
        <dbReference type="PIRSR" id="PIRSR001220-1"/>
    </source>
</evidence>
<feature type="active site" description="O-isoaspartyl threonine intermediate" evidence="3">
    <location>
        <position position="39"/>
    </location>
</feature>
<dbReference type="GO" id="GO:0006528">
    <property type="term" value="P:asparagine metabolic process"/>
    <property type="evidence" value="ECO:0007669"/>
    <property type="project" value="InterPro"/>
</dbReference>
<dbReference type="PATRIC" id="fig|1247726.3.peg.2789"/>
<dbReference type="Pfam" id="PF17763">
    <property type="entry name" value="Asparaginase_C"/>
    <property type="match status" value="1"/>
</dbReference>
<gene>
    <name evidence="7" type="ORF">MIM_c25380</name>
</gene>
<dbReference type="STRING" id="1247726.MIM_c25380"/>
<evidence type="ECO:0000313" key="8">
    <source>
        <dbReference type="Proteomes" id="UP000019095"/>
    </source>
</evidence>
<evidence type="ECO:0000313" key="7">
    <source>
        <dbReference type="EMBL" id="AHG64608.1"/>
    </source>
</evidence>
<dbReference type="GO" id="GO:0004067">
    <property type="term" value="F:asparaginase activity"/>
    <property type="evidence" value="ECO:0007669"/>
    <property type="project" value="UniProtKB-UniRule"/>
</dbReference>
<dbReference type="InterPro" id="IPR037152">
    <property type="entry name" value="L-asparaginase_N_sf"/>
</dbReference>
<dbReference type="Pfam" id="PF00710">
    <property type="entry name" value="Asparaginase"/>
    <property type="match status" value="1"/>
</dbReference>
<dbReference type="RefSeq" id="WP_025373251.1">
    <property type="nucleotide sequence ID" value="NZ_CP003915.1"/>
</dbReference>
<feature type="domain" description="L-asparaginase N-terminal" evidence="5">
    <location>
        <begin position="30"/>
        <end position="228"/>
    </location>
</feature>
<dbReference type="FunFam" id="3.40.50.1170:FF:000001">
    <property type="entry name" value="L-asparaginase 2"/>
    <property type="match status" value="1"/>
</dbReference>
<evidence type="ECO:0000259" key="6">
    <source>
        <dbReference type="Pfam" id="PF17763"/>
    </source>
</evidence>
<protein>
    <submittedName>
        <fullName evidence="7">Putative L-asparaginase</fullName>
    </submittedName>
</protein>